<reference evidence="2 3" key="1">
    <citation type="submission" date="2018-06" db="EMBL/GenBank/DDBJ databases">
        <title>Mucibacter soli gen. nov., sp. nov., a new member of the family Chitinophagaceae producing mucin.</title>
        <authorList>
            <person name="Kim M.-K."/>
            <person name="Park S."/>
            <person name="Kim T.-S."/>
            <person name="Joung Y."/>
            <person name="Han J.-H."/>
            <person name="Kim S.B."/>
        </authorList>
    </citation>
    <scope>NUCLEOTIDE SEQUENCE [LARGE SCALE GENOMIC DNA]</scope>
    <source>
        <strain evidence="2 3">R1-15</strain>
    </source>
</reference>
<comment type="caution">
    <text evidence="2">The sequence shown here is derived from an EMBL/GenBank/DDBJ whole genome shotgun (WGS) entry which is preliminary data.</text>
</comment>
<feature type="compositionally biased region" description="Basic residues" evidence="1">
    <location>
        <begin position="9"/>
        <end position="32"/>
    </location>
</feature>
<name>A0A2W2B036_9BACT</name>
<feature type="compositionally biased region" description="Polar residues" evidence="1">
    <location>
        <begin position="50"/>
        <end position="59"/>
    </location>
</feature>
<evidence type="ECO:0000313" key="2">
    <source>
        <dbReference type="EMBL" id="PZF73614.1"/>
    </source>
</evidence>
<dbReference type="AlphaFoldDB" id="A0A2W2B036"/>
<accession>A0A2W2B036</accession>
<gene>
    <name evidence="2" type="ORF">DN068_07785</name>
</gene>
<evidence type="ECO:0000313" key="3">
    <source>
        <dbReference type="Proteomes" id="UP000248745"/>
    </source>
</evidence>
<dbReference type="EMBL" id="QKTW01000011">
    <property type="protein sequence ID" value="PZF73614.1"/>
    <property type="molecule type" value="Genomic_DNA"/>
</dbReference>
<keyword evidence="3" id="KW-1185">Reference proteome</keyword>
<dbReference type="Proteomes" id="UP000248745">
    <property type="component" value="Unassembled WGS sequence"/>
</dbReference>
<sequence>MIGIDKSKVKSQKSKVKSQKSKVKSQKSKVKSQRIFEPSKVGKNVETSDHCWSNVSNNY</sequence>
<feature type="region of interest" description="Disordered" evidence="1">
    <location>
        <begin position="1"/>
        <end position="59"/>
    </location>
</feature>
<proteinExistence type="predicted"/>
<evidence type="ECO:0000256" key="1">
    <source>
        <dbReference type="SAM" id="MobiDB-lite"/>
    </source>
</evidence>
<protein>
    <submittedName>
        <fullName evidence="2">Uncharacterized protein</fullName>
    </submittedName>
</protein>
<organism evidence="2 3">
    <name type="scientific">Taibaiella soli</name>
    <dbReference type="NCBI Taxonomy" id="1649169"/>
    <lineage>
        <taxon>Bacteria</taxon>
        <taxon>Pseudomonadati</taxon>
        <taxon>Bacteroidota</taxon>
        <taxon>Chitinophagia</taxon>
        <taxon>Chitinophagales</taxon>
        <taxon>Chitinophagaceae</taxon>
        <taxon>Taibaiella</taxon>
    </lineage>
</organism>